<dbReference type="AlphaFoldDB" id="A0A8H5BBG9"/>
<proteinExistence type="predicted"/>
<evidence type="ECO:0000313" key="2">
    <source>
        <dbReference type="EMBL" id="KAF5319816.1"/>
    </source>
</evidence>
<evidence type="ECO:0000256" key="1">
    <source>
        <dbReference type="SAM" id="SignalP"/>
    </source>
</evidence>
<dbReference type="SUPFAM" id="SSF54236">
    <property type="entry name" value="Ubiquitin-like"/>
    <property type="match status" value="1"/>
</dbReference>
<keyword evidence="1" id="KW-0732">Signal</keyword>
<dbReference type="Proteomes" id="UP000541558">
    <property type="component" value="Unassembled WGS sequence"/>
</dbReference>
<dbReference type="EMBL" id="JAACJK010000173">
    <property type="protein sequence ID" value="KAF5319816.1"/>
    <property type="molecule type" value="Genomic_DNA"/>
</dbReference>
<name>A0A8H5BBG9_9AGAR</name>
<sequence>MLFRTFPVVGLLLAGLVALASARFDYEEFDSRDSLYDARDYVDVPFQPSLRAFLEAAVDAHEYAARSLALDVDTRAPADLEARLFGKKEEVKEVLVKNDKGPSVYINVGKTDTGRQIKEKIALKLKCEATDITMVKVGRKVDSKERMKELADGATYWSFTGVDALWVDTIRLS</sequence>
<protein>
    <submittedName>
        <fullName evidence="2">Uncharacterized protein</fullName>
    </submittedName>
</protein>
<dbReference type="InterPro" id="IPR029071">
    <property type="entry name" value="Ubiquitin-like_domsf"/>
</dbReference>
<evidence type="ECO:0000313" key="3">
    <source>
        <dbReference type="Proteomes" id="UP000541558"/>
    </source>
</evidence>
<gene>
    <name evidence="2" type="ORF">D9611_012871</name>
</gene>
<organism evidence="2 3">
    <name type="scientific">Ephemerocybe angulata</name>
    <dbReference type="NCBI Taxonomy" id="980116"/>
    <lineage>
        <taxon>Eukaryota</taxon>
        <taxon>Fungi</taxon>
        <taxon>Dikarya</taxon>
        <taxon>Basidiomycota</taxon>
        <taxon>Agaricomycotina</taxon>
        <taxon>Agaricomycetes</taxon>
        <taxon>Agaricomycetidae</taxon>
        <taxon>Agaricales</taxon>
        <taxon>Agaricineae</taxon>
        <taxon>Psathyrellaceae</taxon>
        <taxon>Ephemerocybe</taxon>
    </lineage>
</organism>
<accession>A0A8H5BBG9</accession>
<feature type="signal peptide" evidence="1">
    <location>
        <begin position="1"/>
        <end position="22"/>
    </location>
</feature>
<keyword evidence="3" id="KW-1185">Reference proteome</keyword>
<comment type="caution">
    <text evidence="2">The sequence shown here is derived from an EMBL/GenBank/DDBJ whole genome shotgun (WGS) entry which is preliminary data.</text>
</comment>
<feature type="chain" id="PRO_5034157149" evidence="1">
    <location>
        <begin position="23"/>
        <end position="173"/>
    </location>
</feature>
<reference evidence="2 3" key="1">
    <citation type="journal article" date="2020" name="ISME J.">
        <title>Uncovering the hidden diversity of litter-decomposition mechanisms in mushroom-forming fungi.</title>
        <authorList>
            <person name="Floudas D."/>
            <person name="Bentzer J."/>
            <person name="Ahren D."/>
            <person name="Johansson T."/>
            <person name="Persson P."/>
            <person name="Tunlid A."/>
        </authorList>
    </citation>
    <scope>NUCLEOTIDE SEQUENCE [LARGE SCALE GENOMIC DNA]</scope>
    <source>
        <strain evidence="2 3">CBS 175.51</strain>
    </source>
</reference>